<dbReference type="RefSeq" id="WP_071522969.1">
    <property type="nucleotide sequence ID" value="NZ_JACDXE010000002.1"/>
</dbReference>
<feature type="active site" description="Proton donor/acceptor" evidence="2">
    <location>
        <position position="84"/>
    </location>
</feature>
<dbReference type="AlphaFoldDB" id="A0A126QH89"/>
<feature type="binding site" evidence="3">
    <location>
        <begin position="10"/>
        <end position="17"/>
    </location>
    <ligand>
        <name>substrate</name>
    </ligand>
</feature>
<dbReference type="GO" id="GO:0005829">
    <property type="term" value="C:cytosol"/>
    <property type="evidence" value="ECO:0007669"/>
    <property type="project" value="TreeGrafter"/>
</dbReference>
<dbReference type="PANTHER" id="PTHR46517">
    <property type="entry name" value="FRUCTOSE-2,6-BISPHOSPHATASE TIGAR"/>
    <property type="match status" value="1"/>
</dbReference>
<organism evidence="4">
    <name type="scientific">Pasteurella multocida</name>
    <dbReference type="NCBI Taxonomy" id="747"/>
    <lineage>
        <taxon>Bacteria</taxon>
        <taxon>Pseudomonadati</taxon>
        <taxon>Pseudomonadota</taxon>
        <taxon>Gammaproteobacteria</taxon>
        <taxon>Pasteurellales</taxon>
        <taxon>Pasteurellaceae</taxon>
        <taxon>Pasteurella</taxon>
    </lineage>
</organism>
<evidence type="ECO:0000256" key="2">
    <source>
        <dbReference type="PIRSR" id="PIRSR613078-1"/>
    </source>
</evidence>
<dbReference type="GO" id="GO:0045820">
    <property type="term" value="P:negative regulation of glycolytic process"/>
    <property type="evidence" value="ECO:0007669"/>
    <property type="project" value="TreeGrafter"/>
</dbReference>
<dbReference type="Pfam" id="PF00300">
    <property type="entry name" value="His_Phos_1"/>
    <property type="match status" value="1"/>
</dbReference>
<dbReference type="EMBL" id="KP660345">
    <property type="protein sequence ID" value="AMK08184.1"/>
    <property type="molecule type" value="Genomic_DNA"/>
</dbReference>
<accession>A0A126QH89</accession>
<feature type="active site" description="Tele-phosphohistidine intermediate" evidence="2">
    <location>
        <position position="11"/>
    </location>
</feature>
<proteinExistence type="predicted"/>
<reference evidence="4" key="1">
    <citation type="submission" date="2015-01" db="EMBL/GenBank/DDBJ databases">
        <title>Draft genome sequence of Pasteurella multocida isolated from alpaca pneumonia.</title>
        <authorList>
            <person name="Maturrano L."/>
            <person name="Hurtado R."/>
            <person name="Allasi N."/>
            <person name="Juscamayta E."/>
            <person name="Fernandez D."/>
            <person name="Maximiliano J."/>
            <person name="Rimac R."/>
            <person name="Rosadio R."/>
        </authorList>
    </citation>
    <scope>NUCLEOTIDE SEQUENCE</scope>
    <source>
        <strain evidence="4">UNMSM</strain>
    </source>
</reference>
<evidence type="ECO:0000313" key="4">
    <source>
        <dbReference type="EMBL" id="AMK08184.1"/>
    </source>
</evidence>
<dbReference type="SUPFAM" id="SSF53254">
    <property type="entry name" value="Phosphoglycerate mutase-like"/>
    <property type="match status" value="1"/>
</dbReference>
<dbReference type="InterPro" id="IPR051695">
    <property type="entry name" value="Phosphoglycerate_Mutase"/>
</dbReference>
<evidence type="ECO:0000256" key="3">
    <source>
        <dbReference type="PIRSR" id="PIRSR613078-2"/>
    </source>
</evidence>
<dbReference type="GO" id="GO:0043456">
    <property type="term" value="P:regulation of pentose-phosphate shunt"/>
    <property type="evidence" value="ECO:0007669"/>
    <property type="project" value="TreeGrafter"/>
</dbReference>
<evidence type="ECO:0000256" key="1">
    <source>
        <dbReference type="ARBA" id="ARBA00022801"/>
    </source>
</evidence>
<dbReference type="PANTHER" id="PTHR46517:SF1">
    <property type="entry name" value="FRUCTOSE-2,6-BISPHOSPHATASE TIGAR"/>
    <property type="match status" value="1"/>
</dbReference>
<dbReference type="CDD" id="cd07067">
    <property type="entry name" value="HP_PGM_like"/>
    <property type="match status" value="1"/>
</dbReference>
<keyword evidence="1" id="KW-0378">Hydrolase</keyword>
<gene>
    <name evidence="4" type="primary">gpmB</name>
</gene>
<dbReference type="GO" id="GO:0004331">
    <property type="term" value="F:fructose-2,6-bisphosphate 2-phosphatase activity"/>
    <property type="evidence" value="ECO:0007669"/>
    <property type="project" value="TreeGrafter"/>
</dbReference>
<dbReference type="InterPro" id="IPR029033">
    <property type="entry name" value="His_PPase_superfam"/>
</dbReference>
<protein>
    <submittedName>
        <fullName evidence="4">GpmB protein</fullName>
    </submittedName>
</protein>
<sequence>MKTLTFYLIRHGKTEWNEKRLLQGNGDSPLTQEGIEGAKRTAKALSNIDFTAAYSSVLPRAISTANMILAHKTTLLICHAGLNELCFGSWEGQAIEELSCLPEYRQMRDQPAQYLGLTNGGETYQQLATRAIGVIEQIIQRYDTGNILIVSHGHTLRMLLALFHGATWQTHREKSTSLANTSISVVHYLQTENETGRFVLEKVNDIQHLTDSFDEE</sequence>
<dbReference type="InterPro" id="IPR013078">
    <property type="entry name" value="His_Pase_superF_clade-1"/>
</dbReference>
<feature type="binding site" evidence="3">
    <location>
        <position position="60"/>
    </location>
    <ligand>
        <name>substrate</name>
    </ligand>
</feature>
<dbReference type="SMART" id="SM00855">
    <property type="entry name" value="PGAM"/>
    <property type="match status" value="1"/>
</dbReference>
<name>A0A126QH89_PASMD</name>
<dbReference type="Gene3D" id="3.40.50.1240">
    <property type="entry name" value="Phosphoglycerate mutase-like"/>
    <property type="match status" value="1"/>
</dbReference>